<dbReference type="SMART" id="SM00974">
    <property type="entry name" value="T5orf172"/>
    <property type="match status" value="1"/>
</dbReference>
<organism evidence="2 3">
    <name type="scientific">Streptomyces rubiginosohelvolus</name>
    <dbReference type="NCBI Taxonomy" id="67362"/>
    <lineage>
        <taxon>Bacteria</taxon>
        <taxon>Bacillati</taxon>
        <taxon>Actinomycetota</taxon>
        <taxon>Actinomycetes</taxon>
        <taxon>Kitasatosporales</taxon>
        <taxon>Streptomycetaceae</taxon>
        <taxon>Streptomyces</taxon>
    </lineage>
</organism>
<dbReference type="Pfam" id="PF13455">
    <property type="entry name" value="MUG113"/>
    <property type="match status" value="1"/>
</dbReference>
<feature type="domain" description="Bacteriophage T5 Orf172 DNA-binding" evidence="1">
    <location>
        <begin position="15"/>
        <end position="87"/>
    </location>
</feature>
<reference evidence="2 3" key="1">
    <citation type="submission" date="2024-09" db="EMBL/GenBank/DDBJ databases">
        <title>The Natural Products Discovery Center: Release of the First 8490 Sequenced Strains for Exploring Actinobacteria Biosynthetic Diversity.</title>
        <authorList>
            <person name="Kalkreuter E."/>
            <person name="Kautsar S.A."/>
            <person name="Yang D."/>
            <person name="Bader C.D."/>
            <person name="Teijaro C.N."/>
            <person name="Fluegel L."/>
            <person name="Davis C.M."/>
            <person name="Simpson J.R."/>
            <person name="Lauterbach L."/>
            <person name="Steele A.D."/>
            <person name="Gui C."/>
            <person name="Meng S."/>
            <person name="Li G."/>
            <person name="Viehrig K."/>
            <person name="Ye F."/>
            <person name="Su P."/>
            <person name="Kiefer A.F."/>
            <person name="Nichols A."/>
            <person name="Cepeda A.J."/>
            <person name="Yan W."/>
            <person name="Fan B."/>
            <person name="Jiang Y."/>
            <person name="Adhikari A."/>
            <person name="Zheng C.-J."/>
            <person name="Schuster L."/>
            <person name="Cowan T.M."/>
            <person name="Smanski M.J."/>
            <person name="Chevrette M.G."/>
            <person name="De Carvalho L.P.S."/>
            <person name="Shen B."/>
        </authorList>
    </citation>
    <scope>NUCLEOTIDE SEQUENCE [LARGE SCALE GENOMIC DNA]</scope>
    <source>
        <strain evidence="2 3">NPDC058428</strain>
    </source>
</reference>
<gene>
    <name evidence="2" type="ORF">ACFWOQ_21500</name>
</gene>
<accession>A0ABW6F3M0</accession>
<name>A0ABW6F3M0_9ACTN</name>
<sequence>MTEESVIGQVHVIGSPGSHFVKIGLSNSPLKRLLKPQIGSPVPLTLLATFEGGRDLEAPLHRRFAPCRRHGEWFQLGADPLKAVGAAASVRIQLSHSAARLSSDNPMRVPPRGVTLDARCPAVS</sequence>
<dbReference type="Proteomes" id="UP001598352">
    <property type="component" value="Unassembled WGS sequence"/>
</dbReference>
<protein>
    <submittedName>
        <fullName evidence="2">GIY-YIG nuclease family protein</fullName>
    </submittedName>
</protein>
<keyword evidence="3" id="KW-1185">Reference proteome</keyword>
<dbReference type="EMBL" id="JBHXKZ010000018">
    <property type="protein sequence ID" value="MFD4825149.1"/>
    <property type="molecule type" value="Genomic_DNA"/>
</dbReference>
<proteinExistence type="predicted"/>
<dbReference type="RefSeq" id="WP_382775140.1">
    <property type="nucleotide sequence ID" value="NZ_JBHXKZ010000018.1"/>
</dbReference>
<comment type="caution">
    <text evidence="2">The sequence shown here is derived from an EMBL/GenBank/DDBJ whole genome shotgun (WGS) entry which is preliminary data.</text>
</comment>
<dbReference type="InterPro" id="IPR018306">
    <property type="entry name" value="Phage_T5_Orf172_DNA-bd"/>
</dbReference>
<evidence type="ECO:0000259" key="1">
    <source>
        <dbReference type="SMART" id="SM00974"/>
    </source>
</evidence>
<evidence type="ECO:0000313" key="3">
    <source>
        <dbReference type="Proteomes" id="UP001598352"/>
    </source>
</evidence>
<evidence type="ECO:0000313" key="2">
    <source>
        <dbReference type="EMBL" id="MFD4825149.1"/>
    </source>
</evidence>